<comment type="cofactor">
    <cofactor evidence="8">
        <name>Mn(2+)</name>
        <dbReference type="ChEBI" id="CHEBI:29035"/>
    </cofactor>
    <text evidence="8">Binds 2 manganese ions per subunit.</text>
</comment>
<keyword evidence="8" id="KW-0479">Metal-binding</keyword>
<dbReference type="InterPro" id="IPR000819">
    <property type="entry name" value="Peptidase_M17_C"/>
</dbReference>
<dbReference type="GO" id="GO:0006508">
    <property type="term" value="P:proteolysis"/>
    <property type="evidence" value="ECO:0007669"/>
    <property type="project" value="UniProtKB-KW"/>
</dbReference>
<dbReference type="InterPro" id="IPR011356">
    <property type="entry name" value="Leucine_aapep/pepB"/>
</dbReference>
<dbReference type="OrthoDB" id="9809354at2"/>
<comment type="catalytic activity">
    <reaction evidence="2 8">
        <text>Release of an N-terminal amino acid, preferentially leucine, but not glutamic or aspartic acids.</text>
        <dbReference type="EC" id="3.4.11.10"/>
    </reaction>
</comment>
<keyword evidence="8" id="KW-0464">Manganese</keyword>
<evidence type="ECO:0000256" key="1">
    <source>
        <dbReference type="ARBA" id="ARBA00000135"/>
    </source>
</evidence>
<protein>
    <recommendedName>
        <fullName evidence="8">Probable cytosol aminopeptidase</fullName>
        <ecNumber evidence="8">3.4.11.1</ecNumber>
    </recommendedName>
    <alternativeName>
        <fullName evidence="8">Leucine aminopeptidase</fullName>
        <shortName evidence="8">LAP</shortName>
        <ecNumber evidence="8">3.4.11.10</ecNumber>
    </alternativeName>
    <alternativeName>
        <fullName evidence="8">Leucyl aminopeptidase</fullName>
    </alternativeName>
</protein>
<dbReference type="SUPFAM" id="SSF52949">
    <property type="entry name" value="Macro domain-like"/>
    <property type="match status" value="1"/>
</dbReference>
<feature type="binding site" evidence="8">
    <location>
        <position position="249"/>
    </location>
    <ligand>
        <name>Mn(2+)</name>
        <dbReference type="ChEBI" id="CHEBI:29035"/>
        <label>2</label>
    </ligand>
</feature>
<dbReference type="RefSeq" id="WP_145910414.1">
    <property type="nucleotide sequence ID" value="NZ_VIWT01000005.1"/>
</dbReference>
<dbReference type="Proteomes" id="UP000317940">
    <property type="component" value="Unassembled WGS sequence"/>
</dbReference>
<dbReference type="InterPro" id="IPR023042">
    <property type="entry name" value="Peptidase_M17_leu_NH2_pept"/>
</dbReference>
<feature type="active site" evidence="8">
    <location>
        <position position="261"/>
    </location>
</feature>
<feature type="binding site" evidence="8">
    <location>
        <position position="272"/>
    </location>
    <ligand>
        <name>Mn(2+)</name>
        <dbReference type="ChEBI" id="CHEBI:29035"/>
        <label>2</label>
    </ligand>
</feature>
<dbReference type="EC" id="3.4.11.1" evidence="8"/>
<reference evidence="10 11" key="1">
    <citation type="submission" date="2019-06" db="EMBL/GenBank/DDBJ databases">
        <title>Sequencing the genomes of 1000 actinobacteria strains.</title>
        <authorList>
            <person name="Klenk H.-P."/>
        </authorList>
    </citation>
    <scope>NUCLEOTIDE SEQUENCE [LARGE SCALE GENOMIC DNA]</scope>
    <source>
        <strain evidence="10 11">DSM 44826</strain>
    </source>
</reference>
<evidence type="ECO:0000256" key="8">
    <source>
        <dbReference type="HAMAP-Rule" id="MF_00181"/>
    </source>
</evidence>
<dbReference type="Gene3D" id="3.40.630.10">
    <property type="entry name" value="Zn peptidases"/>
    <property type="match status" value="1"/>
</dbReference>
<dbReference type="Pfam" id="PF00883">
    <property type="entry name" value="Peptidase_M17"/>
    <property type="match status" value="1"/>
</dbReference>
<evidence type="ECO:0000256" key="5">
    <source>
        <dbReference type="ARBA" id="ARBA00022670"/>
    </source>
</evidence>
<evidence type="ECO:0000313" key="10">
    <source>
        <dbReference type="EMBL" id="TWF73425.1"/>
    </source>
</evidence>
<organism evidence="10 11">
    <name type="scientific">Kitasatospora viridis</name>
    <dbReference type="NCBI Taxonomy" id="281105"/>
    <lineage>
        <taxon>Bacteria</taxon>
        <taxon>Bacillati</taxon>
        <taxon>Actinomycetota</taxon>
        <taxon>Actinomycetes</taxon>
        <taxon>Kitasatosporales</taxon>
        <taxon>Streptomycetaceae</taxon>
        <taxon>Kitasatospora</taxon>
    </lineage>
</organism>
<feature type="active site" evidence="8">
    <location>
        <position position="335"/>
    </location>
</feature>
<feature type="binding site" evidence="8">
    <location>
        <position position="331"/>
    </location>
    <ligand>
        <name>Mn(2+)</name>
        <dbReference type="ChEBI" id="CHEBI:29035"/>
        <label>1</label>
    </ligand>
</feature>
<feature type="binding site" evidence="8">
    <location>
        <position position="333"/>
    </location>
    <ligand>
        <name>Mn(2+)</name>
        <dbReference type="ChEBI" id="CHEBI:29035"/>
        <label>1</label>
    </ligand>
</feature>
<feature type="binding site" evidence="8">
    <location>
        <position position="333"/>
    </location>
    <ligand>
        <name>Mn(2+)</name>
        <dbReference type="ChEBI" id="CHEBI:29035"/>
        <label>2</label>
    </ligand>
</feature>
<evidence type="ECO:0000259" key="9">
    <source>
        <dbReference type="Pfam" id="PF00883"/>
    </source>
</evidence>
<feature type="domain" description="Cytosol aminopeptidase" evidence="9">
    <location>
        <begin position="169"/>
        <end position="476"/>
    </location>
</feature>
<dbReference type="Gene3D" id="3.40.220.10">
    <property type="entry name" value="Leucine Aminopeptidase, subunit E, domain 1"/>
    <property type="match status" value="1"/>
</dbReference>
<dbReference type="AlphaFoldDB" id="A0A561SEY4"/>
<evidence type="ECO:0000256" key="4">
    <source>
        <dbReference type="ARBA" id="ARBA00022438"/>
    </source>
</evidence>
<feature type="binding site" evidence="8">
    <location>
        <position position="254"/>
    </location>
    <ligand>
        <name>Mn(2+)</name>
        <dbReference type="ChEBI" id="CHEBI:29035"/>
        <label>1</label>
    </ligand>
</feature>
<dbReference type="SUPFAM" id="SSF53187">
    <property type="entry name" value="Zn-dependent exopeptidases"/>
    <property type="match status" value="1"/>
</dbReference>
<dbReference type="CDD" id="cd00433">
    <property type="entry name" value="Peptidase_M17"/>
    <property type="match status" value="1"/>
</dbReference>
<dbReference type="GO" id="GO:0005737">
    <property type="term" value="C:cytoplasm"/>
    <property type="evidence" value="ECO:0007669"/>
    <property type="project" value="UniProtKB-SubCell"/>
</dbReference>
<evidence type="ECO:0000256" key="3">
    <source>
        <dbReference type="ARBA" id="ARBA00009528"/>
    </source>
</evidence>
<dbReference type="EC" id="3.4.11.10" evidence="8"/>
<dbReference type="EMBL" id="VIWT01000005">
    <property type="protein sequence ID" value="TWF73425.1"/>
    <property type="molecule type" value="Genomic_DNA"/>
</dbReference>
<keyword evidence="6 8" id="KW-0378">Hydrolase</keyword>
<evidence type="ECO:0000256" key="6">
    <source>
        <dbReference type="ARBA" id="ARBA00022801"/>
    </source>
</evidence>
<keyword evidence="8" id="KW-0963">Cytoplasm</keyword>
<evidence type="ECO:0000256" key="7">
    <source>
        <dbReference type="ARBA" id="ARBA00049972"/>
    </source>
</evidence>
<dbReference type="HAMAP" id="MF_00181">
    <property type="entry name" value="Cytosol_peptidase_M17"/>
    <property type="match status" value="1"/>
</dbReference>
<dbReference type="PANTHER" id="PTHR11963:SF23">
    <property type="entry name" value="CYTOSOL AMINOPEPTIDASE"/>
    <property type="match status" value="1"/>
</dbReference>
<comment type="function">
    <text evidence="7 8">Presumably involved in the processing and regular turnover of intracellular proteins. Catalyzes the removal of unsubstituted N-terminal amino acids from various peptides.</text>
</comment>
<comment type="similarity">
    <text evidence="3 8">Belongs to the peptidase M17 family.</text>
</comment>
<accession>A0A561SEY4</accession>
<gene>
    <name evidence="8" type="primary">pepA</name>
    <name evidence="10" type="ORF">FHX73_1536</name>
</gene>
<feature type="binding site" evidence="8">
    <location>
        <position position="254"/>
    </location>
    <ligand>
        <name>Mn(2+)</name>
        <dbReference type="ChEBI" id="CHEBI:29035"/>
        <label>2</label>
    </ligand>
</feature>
<comment type="catalytic activity">
    <reaction evidence="1 8">
        <text>Release of an N-terminal amino acid, Xaa-|-Yaa-, in which Xaa is preferably Leu, but may be other amino acids including Pro although not Arg or Lys, and Yaa may be Pro. Amino acid amides and methyl esters are also readily hydrolyzed, but rates on arylamides are exceedingly low.</text>
        <dbReference type="EC" id="3.4.11.1"/>
    </reaction>
</comment>
<dbReference type="PANTHER" id="PTHR11963">
    <property type="entry name" value="LEUCINE AMINOPEPTIDASE-RELATED"/>
    <property type="match status" value="1"/>
</dbReference>
<name>A0A561SEY4_9ACTN</name>
<keyword evidence="4 8" id="KW-0031">Aminopeptidase</keyword>
<proteinExistence type="inferred from homology"/>
<dbReference type="GO" id="GO:0070006">
    <property type="term" value="F:metalloaminopeptidase activity"/>
    <property type="evidence" value="ECO:0007669"/>
    <property type="project" value="InterPro"/>
</dbReference>
<dbReference type="PRINTS" id="PR00481">
    <property type="entry name" value="LAMNOPPTDASE"/>
</dbReference>
<dbReference type="NCBIfam" id="NF002073">
    <property type="entry name" value="PRK00913.1-2"/>
    <property type="match status" value="1"/>
</dbReference>
<keyword evidence="5 8" id="KW-0645">Protease</keyword>
<evidence type="ECO:0000256" key="2">
    <source>
        <dbReference type="ARBA" id="ARBA00000967"/>
    </source>
</evidence>
<dbReference type="GO" id="GO:0030145">
    <property type="term" value="F:manganese ion binding"/>
    <property type="evidence" value="ECO:0007669"/>
    <property type="project" value="UniProtKB-UniRule"/>
</dbReference>
<keyword evidence="11" id="KW-1185">Reference proteome</keyword>
<sequence length="485" mass="50017">MTVRWELRAAPHPDTEAVVRPVWAGEPLDGLPAALADGLSPAYLAAAGFAGGLGQVLHLPGAPATVLLGLGPRPPAGAGPAAAAAAVRTAAAGLARAVRPYRHLAVHPPAAVPLRPLVEGYVLGGYRFVKYRSTAEAPPHQRIDLLAPDTEPARRSVAEGCDLAGAVLLARDLVNEPGEALTPPVFAERAAAVAERSGLVCEVWDAERIAAEKLGGLLGVSRGSLLPPRLVRLGYRPAGWSRRIALVGKGVTFDAGGLSLKPNAHLAGMKADMAGAAAVLGAMSALGALGCRVAVDAWLPLTENMPNADPIRVGDVLVMRDGTTVEICHADAEGRLIMADALVLAGETAPDAIIDLATLTDAAAVALGRRIAAVMGTDRALLDALTSAAERAGEPLWPLPLPDAYRPQLRSKVADLVNYTLGTRHGTALLAGLFLREFVPAGVPWAHLDIQGTALCEADDGEWVAGGTGFGVRTLIELLTAPPTT</sequence>
<evidence type="ECO:0000313" key="11">
    <source>
        <dbReference type="Proteomes" id="UP000317940"/>
    </source>
</evidence>
<comment type="subcellular location">
    <subcellularLocation>
        <location evidence="8">Cytoplasm</location>
    </subcellularLocation>
</comment>
<dbReference type="InterPro" id="IPR043472">
    <property type="entry name" value="Macro_dom-like"/>
</dbReference>
<comment type="caution">
    <text evidence="10">The sequence shown here is derived from an EMBL/GenBank/DDBJ whole genome shotgun (WGS) entry which is preliminary data.</text>
</comment>